<dbReference type="PANTHER" id="PTHR31793:SF27">
    <property type="entry name" value="NOVEL THIOESTERASE SUPERFAMILY DOMAIN AND SAPOSIN A-TYPE DOMAIN CONTAINING PROTEIN (0610012H03RIK)"/>
    <property type="match status" value="1"/>
</dbReference>
<dbReference type="AlphaFoldDB" id="A0A4P2VPX0"/>
<dbReference type="SUPFAM" id="SSF54637">
    <property type="entry name" value="Thioesterase/thiol ester dehydrase-isomerase"/>
    <property type="match status" value="1"/>
</dbReference>
<sequence>MSILNTLEIVIRWVDLDPYNHLNNSKYFDFMTEARAKYFWEYSLTNKTHLILHDCHISFKKPYRYPNSLILEQYLEKIDGASFDLFYVFKSKLSNDIHAEAKIKMVTYDAEKNRVCRVPKELISLLEKKNET</sequence>
<organism evidence="3 4">
    <name type="scientific">Fluviispira sanaruensis</name>
    <dbReference type="NCBI Taxonomy" id="2493639"/>
    <lineage>
        <taxon>Bacteria</taxon>
        <taxon>Pseudomonadati</taxon>
        <taxon>Bdellovibrionota</taxon>
        <taxon>Oligoflexia</taxon>
        <taxon>Silvanigrellales</taxon>
        <taxon>Silvanigrellaceae</taxon>
        <taxon>Fluviispira</taxon>
    </lineage>
</organism>
<dbReference type="CDD" id="cd00586">
    <property type="entry name" value="4HBT"/>
    <property type="match status" value="1"/>
</dbReference>
<dbReference type="EMBL" id="AP019368">
    <property type="protein sequence ID" value="BBH54340.1"/>
    <property type="molecule type" value="Genomic_DNA"/>
</dbReference>
<evidence type="ECO:0000313" key="3">
    <source>
        <dbReference type="EMBL" id="BBH54340.1"/>
    </source>
</evidence>
<dbReference type="GO" id="GO:0047617">
    <property type="term" value="F:fatty acyl-CoA hydrolase activity"/>
    <property type="evidence" value="ECO:0007669"/>
    <property type="project" value="TreeGrafter"/>
</dbReference>
<evidence type="ECO:0000256" key="2">
    <source>
        <dbReference type="ARBA" id="ARBA00022801"/>
    </source>
</evidence>
<dbReference type="Gene3D" id="3.10.129.10">
    <property type="entry name" value="Hotdog Thioesterase"/>
    <property type="match status" value="1"/>
</dbReference>
<name>A0A4P2VPX0_FLUSA</name>
<comment type="similarity">
    <text evidence="1">Belongs to the 4-hydroxybenzoyl-CoA thioesterase family.</text>
</comment>
<evidence type="ECO:0000313" key="4">
    <source>
        <dbReference type="Proteomes" id="UP000291236"/>
    </source>
</evidence>
<dbReference type="KEGG" id="sbf:JCM31447_28040"/>
<dbReference type="OrthoDB" id="9799036at2"/>
<dbReference type="InterPro" id="IPR050563">
    <property type="entry name" value="4-hydroxybenzoyl-CoA_TE"/>
</dbReference>
<evidence type="ECO:0000256" key="1">
    <source>
        <dbReference type="ARBA" id="ARBA00005953"/>
    </source>
</evidence>
<keyword evidence="2" id="KW-0378">Hydrolase</keyword>
<dbReference type="PANTHER" id="PTHR31793">
    <property type="entry name" value="4-HYDROXYBENZOYL-COA THIOESTERASE FAMILY MEMBER"/>
    <property type="match status" value="1"/>
</dbReference>
<dbReference type="Pfam" id="PF13279">
    <property type="entry name" value="4HBT_2"/>
    <property type="match status" value="1"/>
</dbReference>
<protein>
    <submittedName>
        <fullName evidence="3">Acyl-CoA thioesterase</fullName>
    </submittedName>
</protein>
<dbReference type="Proteomes" id="UP000291236">
    <property type="component" value="Chromosome"/>
</dbReference>
<keyword evidence="4" id="KW-1185">Reference proteome</keyword>
<dbReference type="RefSeq" id="WP_130611909.1">
    <property type="nucleotide sequence ID" value="NZ_AP019368.1"/>
</dbReference>
<proteinExistence type="inferred from homology"/>
<accession>A0A4P2VPX0</accession>
<dbReference type="InterPro" id="IPR029069">
    <property type="entry name" value="HotDog_dom_sf"/>
</dbReference>
<gene>
    <name evidence="3" type="ORF">JCM31447_28040</name>
</gene>
<reference evidence="3 4" key="1">
    <citation type="submission" date="2018-12" db="EMBL/GenBank/DDBJ databases">
        <title>Rubrispira sanarue gen. nov., sp., nov., a member of the order Silvanigrellales, isolated from a brackish lake in Hamamatsu Japan.</title>
        <authorList>
            <person name="Maejima Y."/>
            <person name="Iino T."/>
            <person name="Muraguchi Y."/>
            <person name="Fukuda K."/>
            <person name="Nojiri H."/>
            <person name="Ohkuma M."/>
            <person name="Moriuchi R."/>
            <person name="Dohra H."/>
            <person name="Kimbara K."/>
            <person name="Shintani M."/>
        </authorList>
    </citation>
    <scope>NUCLEOTIDE SEQUENCE [LARGE SCALE GENOMIC DNA]</scope>
    <source>
        <strain evidence="3 4">RF1110005</strain>
    </source>
</reference>